<accession>N4UQ95</accession>
<sequence>MVQAAMKHLSRASAVEKALVLAIHHRYPSEQVPEDLMEPTWAYAKAMRNVHNEFGNGNLDIVTLAADALMMTYPRNLYMKNTGKPNLETPVLEVKAILEKGLEDPNSRRHVGLLHFYIHLMEMSSTPEAAIVPADHLRSLAPDAGHAHHMPSHIDVLIGDYRRAIDTNLKATAADDKLYAKEGPCNFYSLYRLHNYHSLIYAAMLAGQSRVALESVDRMEATITEELLLIQSPPMADWLEFFNSVRTHVYIRFGMWNELKRQSIPSNRGLYCGTVAMVHYGRAIAFAATGFIDESISAREDFLTASRQVPSSRMIFPNKVVDVLGVAAAMLDGELEYRHGNYDLAFEHLQLAVSRDDALEYAEPWAWMLPTRHAYAALLLEQGEVERAVVAYAEDLGLDETLVRVHQHPGNVWALHGYHECLTRLGRTVESSLIKKQLTSAAAGADVRVNCSCFCRLEACPIEKESCCGGCN</sequence>
<dbReference type="HOGENOM" id="CLU_011527_0_1_1"/>
<dbReference type="OrthoDB" id="414774at2759"/>
<dbReference type="PANTHER" id="PTHR45588:SF1">
    <property type="entry name" value="WW DOMAIN-CONTAINING PROTEIN"/>
    <property type="match status" value="1"/>
</dbReference>
<dbReference type="Gene3D" id="1.25.40.10">
    <property type="entry name" value="Tetratricopeptide repeat domain"/>
    <property type="match status" value="1"/>
</dbReference>
<evidence type="ECO:0000313" key="2">
    <source>
        <dbReference type="Proteomes" id="UP000016928"/>
    </source>
</evidence>
<organism evidence="1 2">
    <name type="scientific">Fusarium oxysporum f. sp. cubense (strain race 1)</name>
    <name type="common">Panama disease fungus</name>
    <dbReference type="NCBI Taxonomy" id="1229664"/>
    <lineage>
        <taxon>Eukaryota</taxon>
        <taxon>Fungi</taxon>
        <taxon>Dikarya</taxon>
        <taxon>Ascomycota</taxon>
        <taxon>Pezizomycotina</taxon>
        <taxon>Sordariomycetes</taxon>
        <taxon>Hypocreomycetidae</taxon>
        <taxon>Hypocreales</taxon>
        <taxon>Nectriaceae</taxon>
        <taxon>Fusarium</taxon>
        <taxon>Fusarium oxysporum species complex</taxon>
    </lineage>
</organism>
<name>N4UQ95_FUSC1</name>
<gene>
    <name evidence="1" type="ORF">FOC1_g10008974</name>
</gene>
<dbReference type="InterPro" id="IPR011990">
    <property type="entry name" value="TPR-like_helical_dom_sf"/>
</dbReference>
<dbReference type="VEuPathDB" id="FungiDB:FOC1_g10008974"/>
<reference evidence="2" key="1">
    <citation type="submission" date="2012-09" db="EMBL/GenBank/DDBJ databases">
        <title>Genome sequencing and comparative transcriptomics of race 1 and race 4 of banana pathogen: Fusarium oxysporum f. sp. cubense.</title>
        <authorList>
            <person name="Fang X."/>
            <person name="Huang J."/>
        </authorList>
    </citation>
    <scope>NUCLEOTIDE SEQUENCE [LARGE SCALE GENOMIC DNA]</scope>
    <source>
        <strain evidence="2">race 1</strain>
    </source>
</reference>
<dbReference type="EMBL" id="KB730083">
    <property type="protein sequence ID" value="ENH73482.1"/>
    <property type="molecule type" value="Genomic_DNA"/>
</dbReference>
<dbReference type="Proteomes" id="UP000016928">
    <property type="component" value="Unassembled WGS sequence"/>
</dbReference>
<proteinExistence type="predicted"/>
<protein>
    <recommendedName>
        <fullName evidence="3">TPR domain protein</fullName>
    </recommendedName>
</protein>
<dbReference type="STRING" id="1229664.N4UQ95"/>
<dbReference type="AlphaFoldDB" id="N4UQ95"/>
<evidence type="ECO:0008006" key="3">
    <source>
        <dbReference type="Google" id="ProtNLM"/>
    </source>
</evidence>
<reference evidence="2" key="2">
    <citation type="journal article" date="2014" name="PLoS ONE">
        <title>Genome and Transcriptome Analysis of the Fungal Pathogen Fusarium oxysporum f. sp. cubense Causing Banana Vascular Wilt Disease.</title>
        <authorList>
            <person name="Guo L."/>
            <person name="Han L."/>
            <person name="Yang L."/>
            <person name="Zeng H."/>
            <person name="Fan D."/>
            <person name="Zhu Y."/>
            <person name="Feng Y."/>
            <person name="Wang G."/>
            <person name="Peng C."/>
            <person name="Jiang X."/>
            <person name="Zhou D."/>
            <person name="Ni P."/>
            <person name="Liang C."/>
            <person name="Liu L."/>
            <person name="Wang J."/>
            <person name="Mao C."/>
            <person name="Fang X."/>
            <person name="Peng M."/>
            <person name="Huang J."/>
        </authorList>
    </citation>
    <scope>NUCLEOTIDE SEQUENCE [LARGE SCALE GENOMIC DNA]</scope>
    <source>
        <strain evidence="2">race 1</strain>
    </source>
</reference>
<dbReference type="PANTHER" id="PTHR45588">
    <property type="entry name" value="TPR DOMAIN-CONTAINING PROTEIN"/>
    <property type="match status" value="1"/>
</dbReference>
<dbReference type="SUPFAM" id="SSF48452">
    <property type="entry name" value="TPR-like"/>
    <property type="match status" value="1"/>
</dbReference>
<evidence type="ECO:0000313" key="1">
    <source>
        <dbReference type="EMBL" id="ENH73482.1"/>
    </source>
</evidence>